<comment type="caution">
    <text evidence="1">The sequence shown here is derived from an EMBL/GenBank/DDBJ whole genome shotgun (WGS) entry which is preliminary data.</text>
</comment>
<gene>
    <name evidence="1" type="ORF">ACFOND_14410</name>
</gene>
<keyword evidence="2" id="KW-1185">Reference proteome</keyword>
<sequence>MNEEWKDEIGSFIVEFCEIEYVSYLLHEQLYPDDDPSHNFKERTKQVVSQLNGKSKAKLKSYLEEAIELAERRNTIVHNPMMVQIFENKKSGELYSETAIHSYKQRDYVSFDEMKRLNAQIVRLKNDLVDEVGGHEALVKLTRR</sequence>
<reference evidence="2" key="1">
    <citation type="journal article" date="2019" name="Int. J. Syst. Evol. Microbiol.">
        <title>The Global Catalogue of Microorganisms (GCM) 10K type strain sequencing project: providing services to taxonomists for standard genome sequencing and annotation.</title>
        <authorList>
            <consortium name="The Broad Institute Genomics Platform"/>
            <consortium name="The Broad Institute Genome Sequencing Center for Infectious Disease"/>
            <person name="Wu L."/>
            <person name="Ma J."/>
        </authorList>
    </citation>
    <scope>NUCLEOTIDE SEQUENCE [LARGE SCALE GENOMIC DNA]</scope>
    <source>
        <strain evidence="2">CECT 8288</strain>
    </source>
</reference>
<name>A0ABV7WWY1_9GAMM</name>
<evidence type="ECO:0000313" key="1">
    <source>
        <dbReference type="EMBL" id="MFC3702829.1"/>
    </source>
</evidence>
<proteinExistence type="predicted"/>
<evidence type="ECO:0000313" key="2">
    <source>
        <dbReference type="Proteomes" id="UP001595710"/>
    </source>
</evidence>
<protein>
    <submittedName>
        <fullName evidence="1">Uncharacterized protein</fullName>
    </submittedName>
</protein>
<dbReference type="RefSeq" id="WP_377363364.1">
    <property type="nucleotide sequence ID" value="NZ_JBHRYN010000025.1"/>
</dbReference>
<organism evidence="1 2">
    <name type="scientific">Reinekea marina</name>
    <dbReference type="NCBI Taxonomy" id="1310421"/>
    <lineage>
        <taxon>Bacteria</taxon>
        <taxon>Pseudomonadati</taxon>
        <taxon>Pseudomonadota</taxon>
        <taxon>Gammaproteobacteria</taxon>
        <taxon>Oceanospirillales</taxon>
        <taxon>Saccharospirillaceae</taxon>
        <taxon>Reinekea</taxon>
    </lineage>
</organism>
<dbReference type="EMBL" id="JBHRYN010000025">
    <property type="protein sequence ID" value="MFC3702829.1"/>
    <property type="molecule type" value="Genomic_DNA"/>
</dbReference>
<dbReference type="Proteomes" id="UP001595710">
    <property type="component" value="Unassembled WGS sequence"/>
</dbReference>
<accession>A0ABV7WWY1</accession>